<dbReference type="EMBL" id="JAUOPG010000005">
    <property type="protein sequence ID" value="MDO6453881.1"/>
    <property type="molecule type" value="Genomic_DNA"/>
</dbReference>
<keyword evidence="10 11" id="KW-0998">Cell outer membrane</keyword>
<evidence type="ECO:0000259" key="14">
    <source>
        <dbReference type="Pfam" id="PF07715"/>
    </source>
</evidence>
<protein>
    <submittedName>
        <fullName evidence="15">TonB-dependent receptor</fullName>
    </submittedName>
</protein>
<name>A0AAW7XHK3_9GAMM</name>
<evidence type="ECO:0000256" key="6">
    <source>
        <dbReference type="ARBA" id="ARBA00022729"/>
    </source>
</evidence>
<evidence type="ECO:0000256" key="9">
    <source>
        <dbReference type="ARBA" id="ARBA00023170"/>
    </source>
</evidence>
<dbReference type="Pfam" id="PF00593">
    <property type="entry name" value="TonB_dep_Rec_b-barrel"/>
    <property type="match status" value="1"/>
</dbReference>
<dbReference type="Proteomes" id="UP001169862">
    <property type="component" value="Unassembled WGS sequence"/>
</dbReference>
<dbReference type="PANTHER" id="PTHR30069">
    <property type="entry name" value="TONB-DEPENDENT OUTER MEMBRANE RECEPTOR"/>
    <property type="match status" value="1"/>
</dbReference>
<evidence type="ECO:0000313" key="16">
    <source>
        <dbReference type="Proteomes" id="UP001169862"/>
    </source>
</evidence>
<gene>
    <name evidence="15" type="ORF">Q4490_09910</name>
</gene>
<dbReference type="InterPro" id="IPR039426">
    <property type="entry name" value="TonB-dep_rcpt-like"/>
</dbReference>
<evidence type="ECO:0000256" key="12">
    <source>
        <dbReference type="RuleBase" id="RU003357"/>
    </source>
</evidence>
<evidence type="ECO:0000256" key="7">
    <source>
        <dbReference type="ARBA" id="ARBA00023077"/>
    </source>
</evidence>
<dbReference type="InterPro" id="IPR037066">
    <property type="entry name" value="Plug_dom_sf"/>
</dbReference>
<dbReference type="PROSITE" id="PS52016">
    <property type="entry name" value="TONB_DEPENDENT_REC_3"/>
    <property type="match status" value="1"/>
</dbReference>
<dbReference type="Pfam" id="PF07715">
    <property type="entry name" value="Plug"/>
    <property type="match status" value="1"/>
</dbReference>
<keyword evidence="6" id="KW-0732">Signal</keyword>
<dbReference type="SUPFAM" id="SSF56935">
    <property type="entry name" value="Porins"/>
    <property type="match status" value="1"/>
</dbReference>
<evidence type="ECO:0000256" key="4">
    <source>
        <dbReference type="ARBA" id="ARBA00022452"/>
    </source>
</evidence>
<evidence type="ECO:0000259" key="13">
    <source>
        <dbReference type="Pfam" id="PF00593"/>
    </source>
</evidence>
<feature type="domain" description="TonB-dependent receptor plug" evidence="14">
    <location>
        <begin position="48"/>
        <end position="157"/>
    </location>
</feature>
<comment type="similarity">
    <text evidence="2">Belongs to the TonB-dependent receptor family. Hemoglobin/haptoglobin binding protein subfamily.</text>
</comment>
<dbReference type="RefSeq" id="WP_303550238.1">
    <property type="nucleotide sequence ID" value="NZ_JAUOPG010000005.1"/>
</dbReference>
<dbReference type="PANTHER" id="PTHR30069:SF29">
    <property type="entry name" value="HEMOGLOBIN AND HEMOGLOBIN-HAPTOGLOBIN-BINDING PROTEIN 1-RELATED"/>
    <property type="match status" value="1"/>
</dbReference>
<comment type="subcellular location">
    <subcellularLocation>
        <location evidence="1 11">Cell outer membrane</location>
        <topology evidence="1 11">Multi-pass membrane protein</topology>
    </subcellularLocation>
</comment>
<evidence type="ECO:0000256" key="10">
    <source>
        <dbReference type="ARBA" id="ARBA00023237"/>
    </source>
</evidence>
<accession>A0AAW7XHK3</accession>
<evidence type="ECO:0000256" key="8">
    <source>
        <dbReference type="ARBA" id="ARBA00023136"/>
    </source>
</evidence>
<dbReference type="InterPro" id="IPR000531">
    <property type="entry name" value="Beta-barrel_TonB"/>
</dbReference>
<dbReference type="GO" id="GO:0044718">
    <property type="term" value="P:siderophore transmembrane transport"/>
    <property type="evidence" value="ECO:0007669"/>
    <property type="project" value="TreeGrafter"/>
</dbReference>
<evidence type="ECO:0000256" key="5">
    <source>
        <dbReference type="ARBA" id="ARBA00022692"/>
    </source>
</evidence>
<dbReference type="AlphaFoldDB" id="A0AAW7XHK3"/>
<feature type="domain" description="TonB-dependent receptor-like beta-barrel" evidence="13">
    <location>
        <begin position="221"/>
        <end position="657"/>
    </location>
</feature>
<dbReference type="InterPro" id="IPR036942">
    <property type="entry name" value="Beta-barrel_TonB_sf"/>
</dbReference>
<reference evidence="15" key="1">
    <citation type="submission" date="2023-07" db="EMBL/GenBank/DDBJ databases">
        <title>Genome content predicts the carbon catabolic preferences of heterotrophic bacteria.</title>
        <authorList>
            <person name="Gralka M."/>
        </authorList>
    </citation>
    <scope>NUCLEOTIDE SEQUENCE</scope>
    <source>
        <strain evidence="15">I2M16</strain>
    </source>
</reference>
<proteinExistence type="inferred from homology"/>
<keyword evidence="7 12" id="KW-0798">TonB box</keyword>
<keyword evidence="5 11" id="KW-0812">Transmembrane</keyword>
<dbReference type="Gene3D" id="2.40.170.20">
    <property type="entry name" value="TonB-dependent receptor, beta-barrel domain"/>
    <property type="match status" value="1"/>
</dbReference>
<evidence type="ECO:0000256" key="11">
    <source>
        <dbReference type="PROSITE-ProRule" id="PRU01360"/>
    </source>
</evidence>
<keyword evidence="3 11" id="KW-0813">Transport</keyword>
<evidence type="ECO:0000256" key="3">
    <source>
        <dbReference type="ARBA" id="ARBA00022448"/>
    </source>
</evidence>
<organism evidence="15 16">
    <name type="scientific">Neptunomonas phycophila</name>
    <dbReference type="NCBI Taxonomy" id="1572645"/>
    <lineage>
        <taxon>Bacteria</taxon>
        <taxon>Pseudomonadati</taxon>
        <taxon>Pseudomonadota</taxon>
        <taxon>Gammaproteobacteria</taxon>
        <taxon>Oceanospirillales</taxon>
        <taxon>Oceanospirillaceae</taxon>
        <taxon>Neptunomonas</taxon>
    </lineage>
</organism>
<dbReference type="InterPro" id="IPR012910">
    <property type="entry name" value="Plug_dom"/>
</dbReference>
<comment type="caution">
    <text evidence="15">The sequence shown here is derived from an EMBL/GenBank/DDBJ whole genome shotgun (WGS) entry which is preliminary data.</text>
</comment>
<keyword evidence="4 11" id="KW-1134">Transmembrane beta strand</keyword>
<sequence>MSLLKKTCVRSLLTTSFLLSQDVFSYNETDLFNDIPEISSVSRLPQNLQELPVSTTIISQEMIKASTATDITELFKLVPGFQSYNPNANKHAVSYHGNSGEFPNRLDIRINGRPVYLAMLSTVAWNTLGISIEDIDYIEVVRGSNVPSYGSNALTGAINIVTFQPLDQESHHISATLGSQQTKRVNASFSKRTDDMSIRASLTHDQNNGFDDVNDGKQANMGNVSLTFTPTLFDTINISAGFSHGYIDIGAADDPADEPYNYLPREHHSHYEQLDWQRTLTDNSDIRISVFNNYLKLNSPRIMASEFLGDPGLAGINGLLQQLAGLYGPAYPFPSQTVSDFAVWPAGEKGTAQSSGLELQYTQGFGSSVNMASGIGYRQDTVKSAVYLGQEEAINEDLFYAFNNVEWQLSPKLYTNFGLMVEDSTIAGTATSIRLGANYQASKAITLRAAATKAYRMPSLLEEMTQVSYQSPEGVVFDYVSMRNTNLDPEKLISTELGLLWALPRYKGYIDIKLYQEKISDGLNSYFTNSDIDLLTIVDGDSNSRVFIVKNASHSYAKGLDLQATFHTTPSDLVHLAYNYNRLTGIKDRGAKKNQTMDERSPRHTLSLLYNHTFTPAINASLVYNYMSDVEWFDSSQVDSFSTFDSQLSFTHPLSHEQVLTTKIIVKNLFNNEYHDFGENNLFDRRLYLTMDLSF</sequence>
<dbReference type="GO" id="GO:0009279">
    <property type="term" value="C:cell outer membrane"/>
    <property type="evidence" value="ECO:0007669"/>
    <property type="project" value="UniProtKB-SubCell"/>
</dbReference>
<keyword evidence="8 11" id="KW-0472">Membrane</keyword>
<evidence type="ECO:0000256" key="2">
    <source>
        <dbReference type="ARBA" id="ARBA00008143"/>
    </source>
</evidence>
<evidence type="ECO:0000313" key="15">
    <source>
        <dbReference type="EMBL" id="MDO6453881.1"/>
    </source>
</evidence>
<dbReference type="Gene3D" id="2.170.130.10">
    <property type="entry name" value="TonB-dependent receptor, plug domain"/>
    <property type="match status" value="1"/>
</dbReference>
<keyword evidence="9 15" id="KW-0675">Receptor</keyword>
<dbReference type="GO" id="GO:0015344">
    <property type="term" value="F:siderophore uptake transmembrane transporter activity"/>
    <property type="evidence" value="ECO:0007669"/>
    <property type="project" value="TreeGrafter"/>
</dbReference>
<evidence type="ECO:0000256" key="1">
    <source>
        <dbReference type="ARBA" id="ARBA00004571"/>
    </source>
</evidence>